<accession>A0AB34FPR9</accession>
<feature type="region of interest" description="Disordered" evidence="1">
    <location>
        <begin position="83"/>
        <end position="104"/>
    </location>
</feature>
<name>A0AB34FPR9_9HYPO</name>
<organism evidence="2 3">
    <name type="scientific">Purpureocillium lavendulum</name>
    <dbReference type="NCBI Taxonomy" id="1247861"/>
    <lineage>
        <taxon>Eukaryota</taxon>
        <taxon>Fungi</taxon>
        <taxon>Dikarya</taxon>
        <taxon>Ascomycota</taxon>
        <taxon>Pezizomycotina</taxon>
        <taxon>Sordariomycetes</taxon>
        <taxon>Hypocreomycetidae</taxon>
        <taxon>Hypocreales</taxon>
        <taxon>Ophiocordycipitaceae</taxon>
        <taxon>Purpureocillium</taxon>
    </lineage>
</organism>
<comment type="caution">
    <text evidence="2">The sequence shown here is derived from an EMBL/GenBank/DDBJ whole genome shotgun (WGS) entry which is preliminary data.</text>
</comment>
<feature type="compositionally biased region" description="Basic and acidic residues" evidence="1">
    <location>
        <begin position="83"/>
        <end position="92"/>
    </location>
</feature>
<sequence length="104" mass="11380">MQVRWLASDRPGRKDITATADGAGVAGLSRAGARLVTGVKRLGHVDKKSVARALGEQASWVGKGQIAEETFGGGEEMEMEMEMERRREERRGWAGLHQPDCKES</sequence>
<dbReference type="Proteomes" id="UP001163105">
    <property type="component" value="Unassembled WGS sequence"/>
</dbReference>
<dbReference type="EMBL" id="JAQHRD010000005">
    <property type="protein sequence ID" value="KAJ6441145.1"/>
    <property type="molecule type" value="Genomic_DNA"/>
</dbReference>
<evidence type="ECO:0000256" key="1">
    <source>
        <dbReference type="SAM" id="MobiDB-lite"/>
    </source>
</evidence>
<evidence type="ECO:0000313" key="3">
    <source>
        <dbReference type="Proteomes" id="UP001163105"/>
    </source>
</evidence>
<evidence type="ECO:0000313" key="2">
    <source>
        <dbReference type="EMBL" id="KAJ6441145.1"/>
    </source>
</evidence>
<protein>
    <submittedName>
        <fullName evidence="2">Uncharacterized protein</fullName>
    </submittedName>
</protein>
<dbReference type="AlphaFoldDB" id="A0AB34FPR9"/>
<reference evidence="2" key="1">
    <citation type="submission" date="2023-01" db="EMBL/GenBank/DDBJ databases">
        <title>The growth and conidiation of Purpureocillium lavendulum are regulated by nitrogen source and histone H3K14 acetylation.</title>
        <authorList>
            <person name="Tang P."/>
            <person name="Han J."/>
            <person name="Zhang C."/>
            <person name="Tang P."/>
            <person name="Qi F."/>
            <person name="Zhang K."/>
            <person name="Liang L."/>
        </authorList>
    </citation>
    <scope>NUCLEOTIDE SEQUENCE</scope>
    <source>
        <strain evidence="2">YMF1.00683</strain>
    </source>
</reference>
<keyword evidence="3" id="KW-1185">Reference proteome</keyword>
<proteinExistence type="predicted"/>
<gene>
    <name evidence="2" type="ORF">O9K51_06940</name>
</gene>